<dbReference type="Gene3D" id="3.30.40.10">
    <property type="entry name" value="Zinc/RING finger domain, C3HC4 (zinc finger)"/>
    <property type="match status" value="1"/>
</dbReference>
<dbReference type="SUPFAM" id="SSF57850">
    <property type="entry name" value="RING/U-box"/>
    <property type="match status" value="1"/>
</dbReference>
<dbReference type="STRING" id="136037.A0A067RME7"/>
<dbReference type="SMART" id="SM00240">
    <property type="entry name" value="FHA"/>
    <property type="match status" value="1"/>
</dbReference>
<dbReference type="InParanoid" id="A0A067RME7"/>
<dbReference type="GO" id="GO:0042393">
    <property type="term" value="F:histone binding"/>
    <property type="evidence" value="ECO:0007669"/>
    <property type="project" value="TreeGrafter"/>
</dbReference>
<dbReference type="OMA" id="TMISRCH"/>
<accession>A0A067RME7</accession>
<dbReference type="SMART" id="SM00184">
    <property type="entry name" value="RING"/>
    <property type="match status" value="1"/>
</dbReference>
<protein>
    <recommendedName>
        <fullName evidence="2">E3 ubiquitin-protein ligase CHFR</fullName>
    </recommendedName>
</protein>
<evidence type="ECO:0000259" key="13">
    <source>
        <dbReference type="PROSITE" id="PS50158"/>
    </source>
</evidence>
<evidence type="ECO:0000256" key="4">
    <source>
        <dbReference type="ARBA" id="ARBA00022723"/>
    </source>
</evidence>
<comment type="similarity">
    <text evidence="1">Belongs to the CHFR family.</text>
</comment>
<dbReference type="Pfam" id="PF00498">
    <property type="entry name" value="FHA"/>
    <property type="match status" value="1"/>
</dbReference>
<dbReference type="GO" id="GO:0003676">
    <property type="term" value="F:nucleic acid binding"/>
    <property type="evidence" value="ECO:0007669"/>
    <property type="project" value="InterPro"/>
</dbReference>
<evidence type="ECO:0000313" key="14">
    <source>
        <dbReference type="EMBL" id="KDR24178.1"/>
    </source>
</evidence>
<evidence type="ECO:0000259" key="12">
    <source>
        <dbReference type="PROSITE" id="PS50089"/>
    </source>
</evidence>
<dbReference type="GO" id="GO:0061630">
    <property type="term" value="F:ubiquitin protein ligase activity"/>
    <property type="evidence" value="ECO:0007669"/>
    <property type="project" value="TreeGrafter"/>
</dbReference>
<dbReference type="PROSITE" id="PS00518">
    <property type="entry name" value="ZF_RING_1"/>
    <property type="match status" value="1"/>
</dbReference>
<reference evidence="14 15" key="1">
    <citation type="journal article" date="2014" name="Nat. Commun.">
        <title>Molecular traces of alternative social organization in a termite genome.</title>
        <authorList>
            <person name="Terrapon N."/>
            <person name="Li C."/>
            <person name="Robertson H.M."/>
            <person name="Ji L."/>
            <person name="Meng X."/>
            <person name="Booth W."/>
            <person name="Chen Z."/>
            <person name="Childers C.P."/>
            <person name="Glastad K.M."/>
            <person name="Gokhale K."/>
            <person name="Gowin J."/>
            <person name="Gronenberg W."/>
            <person name="Hermansen R.A."/>
            <person name="Hu H."/>
            <person name="Hunt B.G."/>
            <person name="Huylmans A.K."/>
            <person name="Khalil S.M."/>
            <person name="Mitchell R.D."/>
            <person name="Munoz-Torres M.C."/>
            <person name="Mustard J.A."/>
            <person name="Pan H."/>
            <person name="Reese J.T."/>
            <person name="Scharf M.E."/>
            <person name="Sun F."/>
            <person name="Vogel H."/>
            <person name="Xiao J."/>
            <person name="Yang W."/>
            <person name="Yang Z."/>
            <person name="Yang Z."/>
            <person name="Zhou J."/>
            <person name="Zhu J."/>
            <person name="Brent C.S."/>
            <person name="Elsik C.G."/>
            <person name="Goodisman M.A."/>
            <person name="Liberles D.A."/>
            <person name="Roe R.M."/>
            <person name="Vargo E.L."/>
            <person name="Vilcinskas A."/>
            <person name="Wang J."/>
            <person name="Bornberg-Bauer E."/>
            <person name="Korb J."/>
            <person name="Zhang G."/>
            <person name="Liebig J."/>
        </authorList>
    </citation>
    <scope>NUCLEOTIDE SEQUENCE [LARGE SCALE GENOMIC DNA]</scope>
    <source>
        <tissue evidence="14">Whole organism</tissue>
    </source>
</reference>
<dbReference type="SUPFAM" id="SSF57756">
    <property type="entry name" value="Retrovirus zinc finger-like domains"/>
    <property type="match status" value="1"/>
</dbReference>
<dbReference type="InterPro" id="IPR013083">
    <property type="entry name" value="Znf_RING/FYVE/PHD"/>
</dbReference>
<dbReference type="PROSITE" id="PS50158">
    <property type="entry name" value="ZF_CCHC"/>
    <property type="match status" value="1"/>
</dbReference>
<proteinExistence type="inferred from homology"/>
<dbReference type="SUPFAM" id="SSF49879">
    <property type="entry name" value="SMAD/FHA domain"/>
    <property type="match status" value="1"/>
</dbReference>
<feature type="compositionally biased region" description="Low complexity" evidence="10">
    <location>
        <begin position="478"/>
        <end position="492"/>
    </location>
</feature>
<evidence type="ECO:0000256" key="10">
    <source>
        <dbReference type="SAM" id="MobiDB-lite"/>
    </source>
</evidence>
<dbReference type="InterPro" id="IPR001841">
    <property type="entry name" value="Znf_RING"/>
</dbReference>
<organism evidence="14 15">
    <name type="scientific">Zootermopsis nevadensis</name>
    <name type="common">Dampwood termite</name>
    <dbReference type="NCBI Taxonomy" id="136037"/>
    <lineage>
        <taxon>Eukaryota</taxon>
        <taxon>Metazoa</taxon>
        <taxon>Ecdysozoa</taxon>
        <taxon>Arthropoda</taxon>
        <taxon>Hexapoda</taxon>
        <taxon>Insecta</taxon>
        <taxon>Pterygota</taxon>
        <taxon>Neoptera</taxon>
        <taxon>Polyneoptera</taxon>
        <taxon>Dictyoptera</taxon>
        <taxon>Blattodea</taxon>
        <taxon>Blattoidea</taxon>
        <taxon>Termitoidae</taxon>
        <taxon>Termopsidae</taxon>
        <taxon>Zootermopsis</taxon>
    </lineage>
</organism>
<dbReference type="InterPro" id="IPR008984">
    <property type="entry name" value="SMAD_FHA_dom_sf"/>
</dbReference>
<feature type="domain" description="CCHC-type" evidence="13">
    <location>
        <begin position="526"/>
        <end position="541"/>
    </location>
</feature>
<dbReference type="GO" id="GO:0006302">
    <property type="term" value="P:double-strand break repair"/>
    <property type="evidence" value="ECO:0007669"/>
    <property type="project" value="TreeGrafter"/>
</dbReference>
<evidence type="ECO:0000256" key="2">
    <source>
        <dbReference type="ARBA" id="ARBA00017908"/>
    </source>
</evidence>
<dbReference type="GO" id="GO:0070936">
    <property type="term" value="P:protein K48-linked ubiquitination"/>
    <property type="evidence" value="ECO:0007669"/>
    <property type="project" value="TreeGrafter"/>
</dbReference>
<dbReference type="CDD" id="cd16535">
    <property type="entry name" value="RING-HC_RNF8"/>
    <property type="match status" value="1"/>
</dbReference>
<keyword evidence="7" id="KW-0862">Zinc</keyword>
<evidence type="ECO:0000256" key="5">
    <source>
        <dbReference type="ARBA" id="ARBA00022771"/>
    </source>
</evidence>
<evidence type="ECO:0000256" key="6">
    <source>
        <dbReference type="ARBA" id="ARBA00022786"/>
    </source>
</evidence>
<keyword evidence="4" id="KW-0479">Metal-binding</keyword>
<evidence type="ECO:0000256" key="7">
    <source>
        <dbReference type="ARBA" id="ARBA00022833"/>
    </source>
</evidence>
<dbReference type="GO" id="GO:0000151">
    <property type="term" value="C:ubiquitin ligase complex"/>
    <property type="evidence" value="ECO:0007669"/>
    <property type="project" value="TreeGrafter"/>
</dbReference>
<gene>
    <name evidence="14" type="ORF">L798_07584</name>
</gene>
<keyword evidence="3" id="KW-0808">Transferase</keyword>
<keyword evidence="5 8" id="KW-0863">Zinc-finger</keyword>
<keyword evidence="6" id="KW-0833">Ubl conjugation pathway</keyword>
<dbReference type="SMART" id="SM00343">
    <property type="entry name" value="ZnF_C2HC"/>
    <property type="match status" value="1"/>
</dbReference>
<evidence type="ECO:0000256" key="8">
    <source>
        <dbReference type="PROSITE-ProRule" id="PRU00047"/>
    </source>
</evidence>
<dbReference type="GO" id="GO:0006511">
    <property type="term" value="P:ubiquitin-dependent protein catabolic process"/>
    <property type="evidence" value="ECO:0007669"/>
    <property type="project" value="TreeGrafter"/>
</dbReference>
<evidence type="ECO:0000313" key="15">
    <source>
        <dbReference type="Proteomes" id="UP000027135"/>
    </source>
</evidence>
<dbReference type="GO" id="GO:0005829">
    <property type="term" value="C:cytosol"/>
    <property type="evidence" value="ECO:0007669"/>
    <property type="project" value="TreeGrafter"/>
</dbReference>
<dbReference type="PROSITE" id="PS50006">
    <property type="entry name" value="FHA_DOMAIN"/>
    <property type="match status" value="1"/>
</dbReference>
<evidence type="ECO:0000256" key="9">
    <source>
        <dbReference type="SAM" id="Coils"/>
    </source>
</evidence>
<keyword evidence="15" id="KW-1185">Reference proteome</keyword>
<feature type="domain" description="FHA" evidence="11">
    <location>
        <begin position="26"/>
        <end position="74"/>
    </location>
</feature>
<dbReference type="InterPro" id="IPR000253">
    <property type="entry name" value="FHA_dom"/>
</dbReference>
<dbReference type="Gene3D" id="2.60.200.20">
    <property type="match status" value="1"/>
</dbReference>
<sequence>MVEGAVLIGSGVRDKYSKINIIHPEFIVGRSKSSSFVICSLFVSKTQCIFKKTNGTWTVCDKSTYGTYVNGKKLMQDRPTTLRDGDEVAFGPRTNFRYIFYTEDISTNPLKKIRLDGEVTLEEEGLQTEKQMMELKIKKYPEQREMMDHEEKGDVQEELQSRNTEEKNILEEELKLEQQNEQRKISHEKLLQEKCILEEKLKEMQTVLEEKEKAQDLLYKQLQEKEEQRLQDLKQLQEQKDAQTQVLLEELRKEVAEKEDIIKIQLAREIQGLQEEKLKIEKDIREELSKKDGESAKILKRLQEVLQKVKGDLSNTEGKKQYLEQELEKITKAKKDASESCLKAKQEVLADFGELMETELQCSICSELFVIATTLNCTHTFCHSCIVKWMEKKKNCPVCRTCITSQNRSIAMDNFIDRMVENLSVEMKNRRQEVVEERQVQELLGPKSKPEPSREPRRRRRRRRSTTSSDSPEDDSQSNSEVIYVSSRSSSDMESEASDAYNSENLSDENYVEGDPHAYYGGYGYCYRCGRRGHWARGCPDY</sequence>
<dbReference type="PROSITE" id="PS50089">
    <property type="entry name" value="ZF_RING_2"/>
    <property type="match status" value="1"/>
</dbReference>
<dbReference type="CDD" id="cd00060">
    <property type="entry name" value="FHA"/>
    <property type="match status" value="1"/>
</dbReference>
<dbReference type="Proteomes" id="UP000027135">
    <property type="component" value="Unassembled WGS sequence"/>
</dbReference>
<dbReference type="InterPro" id="IPR036875">
    <property type="entry name" value="Znf_CCHC_sf"/>
</dbReference>
<dbReference type="PANTHER" id="PTHR15067">
    <property type="entry name" value="E3 UBIQUITIN-PROTEIN LIGASE RNF8"/>
    <property type="match status" value="1"/>
</dbReference>
<feature type="compositionally biased region" description="Basic residues" evidence="10">
    <location>
        <begin position="456"/>
        <end position="465"/>
    </location>
</feature>
<keyword evidence="9" id="KW-0175">Coiled coil</keyword>
<evidence type="ECO:0000256" key="1">
    <source>
        <dbReference type="ARBA" id="ARBA00005797"/>
    </source>
</evidence>
<name>A0A067RME7_ZOONE</name>
<evidence type="ECO:0000259" key="11">
    <source>
        <dbReference type="PROSITE" id="PS50006"/>
    </source>
</evidence>
<evidence type="ECO:0000256" key="3">
    <source>
        <dbReference type="ARBA" id="ARBA00022679"/>
    </source>
</evidence>
<dbReference type="eggNOG" id="KOG3872">
    <property type="taxonomic scope" value="Eukaryota"/>
</dbReference>
<dbReference type="GO" id="GO:0008270">
    <property type="term" value="F:zinc ion binding"/>
    <property type="evidence" value="ECO:0007669"/>
    <property type="project" value="UniProtKB-KW"/>
</dbReference>
<dbReference type="OrthoDB" id="5330228at2759"/>
<dbReference type="Pfam" id="PF13923">
    <property type="entry name" value="zf-C3HC4_2"/>
    <property type="match status" value="1"/>
</dbReference>
<dbReference type="AlphaFoldDB" id="A0A067RME7"/>
<dbReference type="GO" id="GO:0005634">
    <property type="term" value="C:nucleus"/>
    <property type="evidence" value="ECO:0007669"/>
    <property type="project" value="TreeGrafter"/>
</dbReference>
<dbReference type="InterPro" id="IPR001878">
    <property type="entry name" value="Znf_CCHC"/>
</dbReference>
<feature type="region of interest" description="Disordered" evidence="10">
    <location>
        <begin position="436"/>
        <end position="512"/>
    </location>
</feature>
<dbReference type="EMBL" id="KK852424">
    <property type="protein sequence ID" value="KDR24178.1"/>
    <property type="molecule type" value="Genomic_DNA"/>
</dbReference>
<feature type="domain" description="RING-type" evidence="12">
    <location>
        <begin position="362"/>
        <end position="400"/>
    </location>
</feature>
<dbReference type="PANTHER" id="PTHR15067:SF4">
    <property type="entry name" value="E3 UBIQUITIN-PROTEIN LIGASE RNF8"/>
    <property type="match status" value="1"/>
</dbReference>
<dbReference type="GO" id="GO:0035861">
    <property type="term" value="C:site of double-strand break"/>
    <property type="evidence" value="ECO:0007669"/>
    <property type="project" value="TreeGrafter"/>
</dbReference>
<dbReference type="InterPro" id="IPR017907">
    <property type="entry name" value="Znf_RING_CS"/>
</dbReference>
<feature type="coiled-coil region" evidence="9">
    <location>
        <begin position="162"/>
        <end position="347"/>
    </location>
</feature>